<evidence type="ECO:0000256" key="11">
    <source>
        <dbReference type="ARBA" id="ARBA00029405"/>
    </source>
</evidence>
<keyword evidence="6" id="KW-0808">Transferase</keyword>
<dbReference type="Gene3D" id="3.30.70.270">
    <property type="match status" value="1"/>
</dbReference>
<evidence type="ECO:0000256" key="3">
    <source>
        <dbReference type="ARBA" id="ARBA00020107"/>
    </source>
</evidence>
<dbReference type="Pfam" id="PF00680">
    <property type="entry name" value="RdRP_1"/>
    <property type="match status" value="1"/>
</dbReference>
<evidence type="ECO:0000256" key="7">
    <source>
        <dbReference type="ARBA" id="ARBA00022695"/>
    </source>
</evidence>
<dbReference type="GO" id="GO:0003723">
    <property type="term" value="F:RNA binding"/>
    <property type="evidence" value="ECO:0007669"/>
    <property type="project" value="InterPro"/>
</dbReference>
<keyword evidence="5" id="KW-0167">Capsid protein</keyword>
<feature type="domain" description="RdRp catalytic" evidence="14">
    <location>
        <begin position="1"/>
        <end position="60"/>
    </location>
</feature>
<dbReference type="InterPro" id="IPR001592">
    <property type="entry name" value="Poty_coat"/>
</dbReference>
<evidence type="ECO:0000256" key="9">
    <source>
        <dbReference type="ARBA" id="ARBA00022844"/>
    </source>
</evidence>
<sequence>GNNSGQPSTVVDNTIMVLLAMFYAMASNGIDLREYEKHFIFFANGDDLIIAANPTNAYMLDTFQFYFGQLGLKYTFDSRTNDKKELWFMSHQAMERDGILIPKLEQERIVSILEWDRSTEPVHRMEAIVASMVESWGYTQLTQEIRKFYAWVLEQMPYNELATQGKAPYIAETALRRLYTQQEAEETELERYRFENVEEVHEIVEYQADTKQTQTSTLDAGKDKEAKDKGKGVVSKDVNTGTTGTYQVPRLKSMASKLSLPKVKGRNVNSLDHLLDYKPDQVDISNTRATKLQFETWYEAIKTEYEVDDKGMEVILNGLMVWCIENGTSPNINGVWVMMDGEDQVEYPLKPIVENAKPTLRQIMAHFSNLAEAYIEMRNREKPYMPRYGLQRNLTDMSLARYAFDFYEMNSKTPVRAREAHIQMKAAALRNASTRMFGLDGNVGTKEEDTERHTADDVNRNMHTLLGVRGM</sequence>
<keyword evidence="7" id="KW-0548">Nucleotidyltransferase</keyword>
<comment type="subcellular location">
    <subcellularLocation>
        <location evidence="1">Virion</location>
    </subcellularLocation>
</comment>
<feature type="region of interest" description="Disordered" evidence="13">
    <location>
        <begin position="211"/>
        <end position="238"/>
    </location>
</feature>
<keyword evidence="8" id="KW-0547">Nucleotide-binding</keyword>
<feature type="compositionally biased region" description="Basic and acidic residues" evidence="13">
    <location>
        <begin position="220"/>
        <end position="231"/>
    </location>
</feature>
<keyword evidence="10" id="KW-0693">Viral RNA replication</keyword>
<dbReference type="Proteomes" id="UP000232565">
    <property type="component" value="Segment"/>
</dbReference>
<keyword evidence="4" id="KW-0696">RNA-directed RNA polymerase</keyword>
<evidence type="ECO:0000313" key="15">
    <source>
        <dbReference type="EMBL" id="ABS76430.1"/>
    </source>
</evidence>
<dbReference type="GO" id="GO:0006351">
    <property type="term" value="P:DNA-templated transcription"/>
    <property type="evidence" value="ECO:0007669"/>
    <property type="project" value="InterPro"/>
</dbReference>
<evidence type="ECO:0000256" key="6">
    <source>
        <dbReference type="ARBA" id="ARBA00022679"/>
    </source>
</evidence>
<evidence type="ECO:0000256" key="5">
    <source>
        <dbReference type="ARBA" id="ARBA00022561"/>
    </source>
</evidence>
<dbReference type="Pfam" id="PF00767">
    <property type="entry name" value="Poty_coat"/>
    <property type="match status" value="1"/>
</dbReference>
<dbReference type="SUPFAM" id="SSF56672">
    <property type="entry name" value="DNA/RNA polymerases"/>
    <property type="match status" value="1"/>
</dbReference>
<dbReference type="InterPro" id="IPR043128">
    <property type="entry name" value="Rev_trsase/Diguanyl_cyclase"/>
</dbReference>
<dbReference type="KEGG" id="vg:40525265"/>
<dbReference type="InterPro" id="IPR007094">
    <property type="entry name" value="RNA-dir_pol_PSvirus"/>
</dbReference>
<accession>A7LB67</accession>
<evidence type="ECO:0000256" key="2">
    <source>
        <dbReference type="ARBA" id="ARBA00006064"/>
    </source>
</evidence>
<dbReference type="GO" id="GO:0019028">
    <property type="term" value="C:viral capsid"/>
    <property type="evidence" value="ECO:0007669"/>
    <property type="project" value="UniProtKB-KW"/>
</dbReference>
<protein>
    <recommendedName>
        <fullName evidence="3">Genome polyprotein</fullName>
    </recommendedName>
</protein>
<evidence type="ECO:0000256" key="4">
    <source>
        <dbReference type="ARBA" id="ARBA00022484"/>
    </source>
</evidence>
<keyword evidence="16" id="KW-1185">Reference proteome</keyword>
<name>A7LB67_9POTV</name>
<dbReference type="InterPro" id="IPR043502">
    <property type="entry name" value="DNA/RNA_pol_sf"/>
</dbReference>
<dbReference type="PROSITE" id="PS50507">
    <property type="entry name" value="RDRP_SSRNA_POS"/>
    <property type="match status" value="1"/>
</dbReference>
<evidence type="ECO:0000256" key="12">
    <source>
        <dbReference type="RuleBase" id="RU003351"/>
    </source>
</evidence>
<evidence type="ECO:0000256" key="13">
    <source>
        <dbReference type="SAM" id="MobiDB-lite"/>
    </source>
</evidence>
<evidence type="ECO:0000256" key="1">
    <source>
        <dbReference type="ARBA" id="ARBA00004328"/>
    </source>
</evidence>
<comment type="function">
    <text evidence="11">Involved in aphid transmission, cell-to-cell and systemis movement, encapsidation of the viral RNA and in the regulation of viral RNA amplification.</text>
</comment>
<organism evidence="15 16">
    <name type="scientific">Araujia mosaic virus</name>
    <dbReference type="NCBI Taxonomy" id="454757"/>
    <lineage>
        <taxon>Viruses</taxon>
        <taxon>Riboviria</taxon>
        <taxon>Orthornavirae</taxon>
        <taxon>Pisuviricota</taxon>
        <taxon>Stelpaviricetes</taxon>
        <taxon>Patatavirales</taxon>
        <taxon>Potyviridae</taxon>
        <taxon>Potyvirus</taxon>
        <taxon>Potyvirus araujiae</taxon>
    </lineage>
</organism>
<evidence type="ECO:0000256" key="10">
    <source>
        <dbReference type="ARBA" id="ARBA00022953"/>
    </source>
</evidence>
<reference evidence="15 16" key="1">
    <citation type="journal article" date="2007" name="Arch. Virol.">
        <title>Partial sequencing of the genomic RNA of Araujia mosaic virus and comparison of the coat protein sequence with those of other potyviruses.</title>
        <authorList>
            <person name="Massey B."/>
            <person name="Cui X."/>
            <person name="Hiebert E."/>
            <person name="Elliott M.S."/>
            <person name="Waipara N."/>
            <person name="Hayes L."/>
            <person name="Charudattan R."/>
        </authorList>
    </citation>
    <scope>NUCLEOTIDE SEQUENCE [LARGE SCALE GENOMIC DNA]</scope>
    <source>
        <strain evidence="15">ARG1973</strain>
    </source>
</reference>
<comment type="similarity">
    <text evidence="2 12">Belongs to the potyviridae genome polyprotein family.</text>
</comment>
<dbReference type="GO" id="GO:0003968">
    <property type="term" value="F:RNA-directed RNA polymerase activity"/>
    <property type="evidence" value="ECO:0007669"/>
    <property type="project" value="UniProtKB-KW"/>
</dbReference>
<dbReference type="InterPro" id="IPR001205">
    <property type="entry name" value="RNA-dir_pol_C"/>
</dbReference>
<dbReference type="GeneID" id="40525265"/>
<evidence type="ECO:0000313" key="16">
    <source>
        <dbReference type="Proteomes" id="UP000232565"/>
    </source>
</evidence>
<proteinExistence type="inferred from homology"/>
<dbReference type="EMBL" id="EF710625">
    <property type="protein sequence ID" value="ABS76430.1"/>
    <property type="molecule type" value="Genomic_RNA"/>
</dbReference>
<dbReference type="GO" id="GO:0000166">
    <property type="term" value="F:nucleotide binding"/>
    <property type="evidence" value="ECO:0007669"/>
    <property type="project" value="UniProtKB-KW"/>
</dbReference>
<keyword evidence="9" id="KW-0946">Virion</keyword>
<dbReference type="RefSeq" id="YP_009665123.1">
    <property type="nucleotide sequence ID" value="NC_043139.1"/>
</dbReference>
<evidence type="ECO:0000259" key="14">
    <source>
        <dbReference type="PROSITE" id="PS50507"/>
    </source>
</evidence>
<evidence type="ECO:0000256" key="8">
    <source>
        <dbReference type="ARBA" id="ARBA00022741"/>
    </source>
</evidence>
<dbReference type="GO" id="GO:0039694">
    <property type="term" value="P:viral RNA genome replication"/>
    <property type="evidence" value="ECO:0007669"/>
    <property type="project" value="InterPro"/>
</dbReference>
<feature type="non-terminal residue" evidence="15">
    <location>
        <position position="1"/>
    </location>
</feature>